<feature type="region of interest" description="Disordered" evidence="1">
    <location>
        <begin position="634"/>
        <end position="788"/>
    </location>
</feature>
<evidence type="ECO:0000313" key="3">
    <source>
        <dbReference type="Proteomes" id="UP000245884"/>
    </source>
</evidence>
<name>A0A316V376_9BASI</name>
<feature type="compositionally biased region" description="Polar residues" evidence="1">
    <location>
        <begin position="690"/>
        <end position="707"/>
    </location>
</feature>
<reference evidence="2 3" key="1">
    <citation type="journal article" date="2018" name="Mol. Biol. Evol.">
        <title>Broad Genomic Sampling Reveals a Smut Pathogenic Ancestry of the Fungal Clade Ustilaginomycotina.</title>
        <authorList>
            <person name="Kijpornyongpan T."/>
            <person name="Mondo S.J."/>
            <person name="Barry K."/>
            <person name="Sandor L."/>
            <person name="Lee J."/>
            <person name="Lipzen A."/>
            <person name="Pangilinan J."/>
            <person name="LaButti K."/>
            <person name="Hainaut M."/>
            <person name="Henrissat B."/>
            <person name="Grigoriev I.V."/>
            <person name="Spatafora J.W."/>
            <person name="Aime M.C."/>
        </authorList>
    </citation>
    <scope>NUCLEOTIDE SEQUENCE [LARGE SCALE GENOMIC DNA]</scope>
    <source>
        <strain evidence="2 3">MCA 5214</strain>
    </source>
</reference>
<feature type="compositionally biased region" description="Low complexity" evidence="1">
    <location>
        <begin position="758"/>
        <end position="767"/>
    </location>
</feature>
<feature type="region of interest" description="Disordered" evidence="1">
    <location>
        <begin position="137"/>
        <end position="172"/>
    </location>
</feature>
<feature type="compositionally biased region" description="Basic and acidic residues" evidence="1">
    <location>
        <begin position="736"/>
        <end position="749"/>
    </location>
</feature>
<accession>A0A316V376</accession>
<feature type="compositionally biased region" description="Low complexity" evidence="1">
    <location>
        <begin position="549"/>
        <end position="559"/>
    </location>
</feature>
<protein>
    <submittedName>
        <fullName evidence="2">Uncharacterized protein</fullName>
    </submittedName>
</protein>
<feature type="compositionally biased region" description="Low complexity" evidence="1">
    <location>
        <begin position="641"/>
        <end position="680"/>
    </location>
</feature>
<dbReference type="GeneID" id="37026980"/>
<evidence type="ECO:0000313" key="2">
    <source>
        <dbReference type="EMBL" id="PWN30643.1"/>
    </source>
</evidence>
<gene>
    <name evidence="2" type="ORF">BDZ90DRAFT_229655</name>
</gene>
<feature type="region of interest" description="Disordered" evidence="1">
    <location>
        <begin position="493"/>
        <end position="560"/>
    </location>
</feature>
<dbReference type="AlphaFoldDB" id="A0A316V376"/>
<sequence>MTMPKTTRADGAAAASIHVLPARLEQLVTDCFDEEQYASGLATLNSVVGPSVFPSHYLLQQLLVLSTSTPNTSNLTQLQSLRKKRKRADYAAHTHLSIDAETIADVNAFLHRWLFSSSSPLSGSSFASHLLDSLPPIALSPEEQREADSSSTPRARRRSDQSNASDEQGSPIAEAVNELVKGSEKVWNMLAAVAGAHQHSEQTAKWNMPDNEASSSASAASSSIPGLLTELVWERDEALTLTDDQFDVWRDLLDPMDTYGGGGNGDTEAIWRLLSVLVRAWKKQRQQVVAASASASSKPSAATLYDQLHLLRQISPRPSARRGYEDLATPLDVVFSGLTNLNHWMAWVDSSSSPSSFSPISLAQRQRRAQTASLLLVELCHLAISLNAVSSDALARGIFERLSFVGVTEVQVMNSAFEEDQRERGASTPSMMSSPRQILCDAYMRHLDLEAAKKNKERLNEETLRTVYDEDDALCMREVAGGILMERKAMEMRRSHASRNDDEDEEDEGEDEASLRHRLTGCLSRATTSASVSPTKPTKKGSTPRPRLSEGSSSDGSESNAQTRLTCALALASKALASLRRWEILSFLDLSARSQGVTGTGQVLGLQPARLAAAFEVTVQEVARDAIELLMEQRRHRSRSRSLAPSSRASSTQHSRRGSTSSSISAASTAGVSTTTATGRNRGREDRRSTSVTAGRVSQTASVSPTRPRSGRVSKPPPRMGISRRSRGLPSSSSSIKDKAPPKPAEKTMGRSKHVKRASSSSSALSANDDEEDETMMPDLDEEDRKGLKQAEDETWLLRALVRSTAQSLETLRGRIYAAQLGGGGSRSGSVGARG</sequence>
<feature type="compositionally biased region" description="Acidic residues" evidence="1">
    <location>
        <begin position="501"/>
        <end position="512"/>
    </location>
</feature>
<organism evidence="2 3">
    <name type="scientific">Jaminaea rosea</name>
    <dbReference type="NCBI Taxonomy" id="1569628"/>
    <lineage>
        <taxon>Eukaryota</taxon>
        <taxon>Fungi</taxon>
        <taxon>Dikarya</taxon>
        <taxon>Basidiomycota</taxon>
        <taxon>Ustilaginomycotina</taxon>
        <taxon>Exobasidiomycetes</taxon>
        <taxon>Microstromatales</taxon>
        <taxon>Microstromatales incertae sedis</taxon>
        <taxon>Jaminaea</taxon>
    </lineage>
</organism>
<keyword evidence="3" id="KW-1185">Reference proteome</keyword>
<proteinExistence type="predicted"/>
<dbReference type="Proteomes" id="UP000245884">
    <property type="component" value="Unassembled WGS sequence"/>
</dbReference>
<dbReference type="EMBL" id="KZ819662">
    <property type="protein sequence ID" value="PWN30643.1"/>
    <property type="molecule type" value="Genomic_DNA"/>
</dbReference>
<dbReference type="RefSeq" id="XP_025365255.1">
    <property type="nucleotide sequence ID" value="XM_025505157.1"/>
</dbReference>
<feature type="compositionally biased region" description="Polar residues" evidence="1">
    <location>
        <begin position="525"/>
        <end position="536"/>
    </location>
</feature>
<evidence type="ECO:0000256" key="1">
    <source>
        <dbReference type="SAM" id="MobiDB-lite"/>
    </source>
</evidence>
<feature type="compositionally biased region" description="Acidic residues" evidence="1">
    <location>
        <begin position="768"/>
        <end position="782"/>
    </location>
</feature>